<proteinExistence type="predicted"/>
<name>A0A9Q3E1W0_9BASI</name>
<reference evidence="1" key="1">
    <citation type="submission" date="2021-03" db="EMBL/GenBank/DDBJ databases">
        <title>Draft genome sequence of rust myrtle Austropuccinia psidii MF-1, a brazilian biotype.</title>
        <authorList>
            <person name="Quecine M.C."/>
            <person name="Pachon D.M.R."/>
            <person name="Bonatelli M.L."/>
            <person name="Correr F.H."/>
            <person name="Franceschini L.M."/>
            <person name="Leite T.F."/>
            <person name="Margarido G.R.A."/>
            <person name="Almeida C.A."/>
            <person name="Ferrarezi J.A."/>
            <person name="Labate C.A."/>
        </authorList>
    </citation>
    <scope>NUCLEOTIDE SEQUENCE</scope>
    <source>
        <strain evidence="1">MF-1</strain>
    </source>
</reference>
<dbReference type="AlphaFoldDB" id="A0A9Q3E1W0"/>
<accession>A0A9Q3E1W0</accession>
<organism evidence="1 2">
    <name type="scientific">Austropuccinia psidii MF-1</name>
    <dbReference type="NCBI Taxonomy" id="1389203"/>
    <lineage>
        <taxon>Eukaryota</taxon>
        <taxon>Fungi</taxon>
        <taxon>Dikarya</taxon>
        <taxon>Basidiomycota</taxon>
        <taxon>Pucciniomycotina</taxon>
        <taxon>Pucciniomycetes</taxon>
        <taxon>Pucciniales</taxon>
        <taxon>Sphaerophragmiaceae</taxon>
        <taxon>Austropuccinia</taxon>
    </lineage>
</organism>
<dbReference type="EMBL" id="AVOT02021767">
    <property type="protein sequence ID" value="MBW0510793.1"/>
    <property type="molecule type" value="Genomic_DNA"/>
</dbReference>
<keyword evidence="2" id="KW-1185">Reference proteome</keyword>
<evidence type="ECO:0000313" key="2">
    <source>
        <dbReference type="Proteomes" id="UP000765509"/>
    </source>
</evidence>
<comment type="caution">
    <text evidence="1">The sequence shown here is derived from an EMBL/GenBank/DDBJ whole genome shotgun (WGS) entry which is preliminary data.</text>
</comment>
<gene>
    <name evidence="1" type="ORF">O181_050508</name>
</gene>
<protein>
    <submittedName>
        <fullName evidence="1">Uncharacterized protein</fullName>
    </submittedName>
</protein>
<sequence length="106" mass="11844">MMLKAVMSLMEKNLKLLPPSKKEKSNPLHYCQSQSVLTSMNLSGPPNRLKLQLYPQPGHSHLPLPPPTLNHPWPALSDTQCLQNLNQSLTTIDAGISLEALLIRKR</sequence>
<evidence type="ECO:0000313" key="1">
    <source>
        <dbReference type="EMBL" id="MBW0510793.1"/>
    </source>
</evidence>
<dbReference type="Proteomes" id="UP000765509">
    <property type="component" value="Unassembled WGS sequence"/>
</dbReference>